<feature type="region of interest" description="Disordered" evidence="3">
    <location>
        <begin position="377"/>
        <end position="411"/>
    </location>
</feature>
<sequence>MAAFAKDHHPHVTRALNLEQTLEDLRMKTACDEDLLNILAKIEISAVQLQTVTASRVRRFLQHVPETGYHFEFIRRHPVFYFLNHGTFGPAQKGLLLPLAADLVSELRKYTEKSQAAGGGSVGGEDKTSKLSNERVLQTLSEFLEGAARVSDIQQGLLDSDQCLIDEETDRPQGRGRREFTDADLKTVEKLVAATQTLRNCRAVAELLEELHHTLFEFFRLSLTTQQLRRDGDTQLDAVVKIIHCHDNHAATPALETDFQKAIDRASAVLAEICTTDIHQIQQLGSEYTRDASFKISSRSLSAKERSDLRFPILTPSVSVLRHISPANVLFYPGVVFAILRTAARVGEERRQSPGGTPPQRRRRLLTHRLSSFFDAQEKEGRKTAENDEKEDEEEEEDDDDEEEGGEGGSRQIHAFNDFCVTIADILFTQTQESSRSRLVSVKDVIEKTRAFYRLGLTPKSTATYIRMISLHATYRTAAASRSIDEFSEAADHITFLVYNAHLHFLCLSRYSNTFLFYHAKRLILEQQRSLLTGNRSLQDVWANVAFNINRLFALRYDEEEFTQLTLGASPAGREYLYRDAANKWDDIAFTLDQEDLTDPLPLPPQEDPTPEDIARACELVDAQDAHSYNSLLPLSTYPDFDKTLTEKIIIPRIEAIVNAMPAEIRAHDDMRLLKLIHICRLLMPRRLELYRNLVSLYNLLHYVSQTDLGLVKVLYGVIRNVVLHLGDITGDSYSFNSELLEDLAIESFLHALGGDITEALARWAADRRQLAERFAEHCATCYSLTKSVASLYTNTHSVVLTGKNEIVTMVALPEFTDTLRKIAADNAELEERLRFLSNTGALIVERLRSLTEETRSIPTFTDLTFSTRSITKLYARLSETLQTNQATLESLCVERLRFNRAACESFSSLASACRTMDADRIRSRGLRRCVADALTLMESHRAPHSPPKRQELDRESIGVLKKLFDPYRNREEAPAPPLRRRNMSGRPRDASVDFRYEAERYVPVKSPNDLREWYVETKEKVQQDLTNPLRLARNVQKATA</sequence>
<name>B3UX02_MUHV1</name>
<dbReference type="Pfam" id="PF04523">
    <property type="entry name" value="Herpes_U30"/>
    <property type="match status" value="2"/>
</dbReference>
<feature type="compositionally biased region" description="Basic and acidic residues" evidence="3">
    <location>
        <begin position="377"/>
        <end position="387"/>
    </location>
</feature>
<evidence type="ECO:0000256" key="3">
    <source>
        <dbReference type="SAM" id="MobiDB-lite"/>
    </source>
</evidence>
<dbReference type="InterPro" id="IPR007611">
    <property type="entry name" value="Herpes_U30"/>
</dbReference>
<evidence type="ECO:0000313" key="4">
    <source>
        <dbReference type="EMBL" id="ACE95233.1"/>
    </source>
</evidence>
<evidence type="ECO:0000313" key="6">
    <source>
        <dbReference type="Proteomes" id="UP000104165"/>
    </source>
</evidence>
<keyword evidence="1" id="KW-0920">Virion tegument</keyword>
<dbReference type="Proteomes" id="UP000104165">
    <property type="component" value="Segment"/>
</dbReference>
<dbReference type="GO" id="GO:0019068">
    <property type="term" value="P:virion assembly"/>
    <property type="evidence" value="ECO:0007669"/>
    <property type="project" value="InterPro"/>
</dbReference>
<accession>B3UX02</accession>
<proteinExistence type="predicted"/>
<organism evidence="4 6">
    <name type="scientific">Muromegalovirus G4</name>
    <dbReference type="NCBI Taxonomy" id="524650"/>
    <lineage>
        <taxon>Viruses</taxon>
        <taxon>Duplodnaviria</taxon>
        <taxon>Heunggongvirae</taxon>
        <taxon>Peploviricota</taxon>
        <taxon>Herviviricetes</taxon>
        <taxon>Herpesvirales</taxon>
        <taxon>Orthoherpesviridae</taxon>
        <taxon>Betaherpesvirinae</taxon>
        <taxon>Muromegalovirus</taxon>
        <taxon>Muromegalovirus muridbeta1</taxon>
        <taxon>Murid herpesvirus 1</taxon>
    </lineage>
</organism>
<dbReference type="GO" id="GO:0044423">
    <property type="term" value="C:virion component"/>
    <property type="evidence" value="ECO:0007669"/>
    <property type="project" value="UniProtKB-KW"/>
</dbReference>
<evidence type="ECO:0000256" key="2">
    <source>
        <dbReference type="ARBA" id="ARBA00022844"/>
    </source>
</evidence>
<protein>
    <submittedName>
        <fullName evidence="4">M47</fullName>
    </submittedName>
</protein>
<reference evidence="4 6" key="1">
    <citation type="journal article" date="2008" name="J. Virol.">
        <title>Laboratory strains of murine cytomegalovirus are genetically similar to but phenotypically distinct from wild strains of virus.</title>
        <authorList>
            <person name="Smith L.M."/>
            <person name="McWhorter A.R."/>
            <person name="Masters L.L."/>
            <person name="Shellam G.R."/>
            <person name="Redwood A.J."/>
        </authorList>
    </citation>
    <scope>NUCLEOTIDE SEQUENCE [LARGE SCALE GENOMIC DNA]</scope>
    <source>
        <strain evidence="4">G4</strain>
    </source>
</reference>
<dbReference type="EMBL" id="EU579859">
    <property type="protein sequence ID" value="ACE95233.1"/>
    <property type="molecule type" value="Genomic_DNA"/>
</dbReference>
<feature type="compositionally biased region" description="Acidic residues" evidence="3">
    <location>
        <begin position="388"/>
        <end position="406"/>
    </location>
</feature>
<dbReference type="EMBL" id="MT886700">
    <property type="protein sequence ID" value="QNL29196.1"/>
    <property type="molecule type" value="Genomic_DNA"/>
</dbReference>
<evidence type="ECO:0000256" key="1">
    <source>
        <dbReference type="ARBA" id="ARBA00022580"/>
    </source>
</evidence>
<reference evidence="5" key="2">
    <citation type="submission" date="2020-08" db="EMBL/GenBank/DDBJ databases">
        <title>Repair of an attenuated low passage murine cytomegalovirus bacterial artificial chromosome identifies a novel spiced gene essential for salivary gland tropism.</title>
        <authorList>
            <person name="Redwood A.J."/>
            <person name="Masters L.L."/>
            <person name="Chan B."/>
            <person name="Leary S."/>
            <person name="Forbes C."/>
            <person name="Jonjic S."/>
            <person name="Juranic Lisnic V."/>
            <person name="Lisnic B."/>
            <person name="Smith L.M."/>
        </authorList>
    </citation>
    <scope>NUCLEOTIDE SEQUENCE</scope>
</reference>
<evidence type="ECO:0000313" key="5">
    <source>
        <dbReference type="EMBL" id="QNL29196.1"/>
    </source>
</evidence>
<keyword evidence="2" id="KW-0946">Virion</keyword>
<gene>
    <name evidence="4" type="primary">M47</name>
</gene>